<dbReference type="AlphaFoldDB" id="A0A9J6P9T4"/>
<accession>A0A9J6P9T4</accession>
<name>A0A9J6P9T4_9CLOT</name>
<reference evidence="4" key="2">
    <citation type="submission" date="2021-04" db="EMBL/GenBank/DDBJ databases">
        <authorList>
            <person name="Dong X."/>
        </authorList>
    </citation>
    <scope>NUCLEOTIDE SEQUENCE</scope>
    <source>
        <strain evidence="4">ZWT</strain>
    </source>
</reference>
<organism evidence="4 5">
    <name type="scientific">Oceanirhabdus seepicola</name>
    <dbReference type="NCBI Taxonomy" id="2828781"/>
    <lineage>
        <taxon>Bacteria</taxon>
        <taxon>Bacillati</taxon>
        <taxon>Bacillota</taxon>
        <taxon>Clostridia</taxon>
        <taxon>Eubacteriales</taxon>
        <taxon>Clostridiaceae</taxon>
        <taxon>Oceanirhabdus</taxon>
    </lineage>
</organism>
<evidence type="ECO:0000313" key="5">
    <source>
        <dbReference type="Proteomes" id="UP001056429"/>
    </source>
</evidence>
<keyword evidence="1" id="KW-0328">Glycosyltransferase</keyword>
<comment type="caution">
    <text evidence="4">The sequence shown here is derived from an EMBL/GenBank/DDBJ whole genome shotgun (WGS) entry which is preliminary data.</text>
</comment>
<dbReference type="InterPro" id="IPR001173">
    <property type="entry name" value="Glyco_trans_2-like"/>
</dbReference>
<dbReference type="Gene3D" id="3.90.550.10">
    <property type="entry name" value="Spore Coat Polysaccharide Biosynthesis Protein SpsA, Chain A"/>
    <property type="match status" value="1"/>
</dbReference>
<dbReference type="RefSeq" id="WP_250861807.1">
    <property type="nucleotide sequence ID" value="NZ_JAGSOJ010000007.1"/>
</dbReference>
<proteinExistence type="predicted"/>
<dbReference type="Pfam" id="PF00535">
    <property type="entry name" value="Glycos_transf_2"/>
    <property type="match status" value="1"/>
</dbReference>
<dbReference type="EMBL" id="JAGSOJ010000007">
    <property type="protein sequence ID" value="MCM1992630.1"/>
    <property type="molecule type" value="Genomic_DNA"/>
</dbReference>
<protein>
    <submittedName>
        <fullName evidence="4">Glycosyltransferase family 2 protein</fullName>
    </submittedName>
</protein>
<reference evidence="4" key="1">
    <citation type="journal article" date="2021" name="mSystems">
        <title>Bacteria and Archaea Synergistically Convert Glycine Betaine to Biogenic Methane in the Formosa Cold Seep of the South China Sea.</title>
        <authorList>
            <person name="Li L."/>
            <person name="Zhang W."/>
            <person name="Zhang S."/>
            <person name="Song L."/>
            <person name="Sun Q."/>
            <person name="Zhang H."/>
            <person name="Xiang H."/>
            <person name="Dong X."/>
        </authorList>
    </citation>
    <scope>NUCLEOTIDE SEQUENCE</scope>
    <source>
        <strain evidence="4">ZWT</strain>
    </source>
</reference>
<evidence type="ECO:0000256" key="1">
    <source>
        <dbReference type="ARBA" id="ARBA00022676"/>
    </source>
</evidence>
<keyword evidence="2" id="KW-0808">Transferase</keyword>
<gene>
    <name evidence="4" type="ORF">KDK92_23185</name>
</gene>
<dbReference type="Proteomes" id="UP001056429">
    <property type="component" value="Unassembled WGS sequence"/>
</dbReference>
<dbReference type="PANTHER" id="PTHR22916:SF51">
    <property type="entry name" value="GLYCOSYLTRANSFERASE EPSH-RELATED"/>
    <property type="match status" value="1"/>
</dbReference>
<evidence type="ECO:0000256" key="2">
    <source>
        <dbReference type="ARBA" id="ARBA00022679"/>
    </source>
</evidence>
<sequence>MKPKITIGTRAYNAEKTIAQTLESVLVQTMGEFEYWIANNGSTDRTGEIIDEYASRDKRINVIHLEHNQPEFSSMRMLMEHGKGEFFMLLDSDDWLEADFMNELYSQAMKHNVEVAVGGSKFHYIQSGNIGVRKSEISGAFPIEQMPEVYPYIHRFFRPVWGKIFSAEVVRKRWEIMCAKRPEGLMYGGDTFTCFELLYGVNGIYLSDKVVHNYRVHSGSASYVFNFERFNSDVFLLEHAIEYLKGFGTISEHNLSFVYKVYCNAILDTIKVLFSSNLQDENKLEYLERIFEHYHTKYLFEKEYLNDEMLKQYFEVIDYIGSFKVKASNSTLNRVYKAFLSINPILNQCIVKPNFIKTYRTIVKLIVDGKYQKAHELIIFELANDSSSSEEYRVDLLNLMIKTSALLEEPEAFILAHKLLVTTYIQRKENDFAKKILRELEEMVPEDLDVISYKNEINII</sequence>
<dbReference type="CDD" id="cd00761">
    <property type="entry name" value="Glyco_tranf_GTA_type"/>
    <property type="match status" value="1"/>
</dbReference>
<dbReference type="InterPro" id="IPR029044">
    <property type="entry name" value="Nucleotide-diphossugar_trans"/>
</dbReference>
<feature type="domain" description="Glycosyltransferase 2-like" evidence="3">
    <location>
        <begin position="11"/>
        <end position="160"/>
    </location>
</feature>
<dbReference type="PANTHER" id="PTHR22916">
    <property type="entry name" value="GLYCOSYLTRANSFERASE"/>
    <property type="match status" value="1"/>
</dbReference>
<dbReference type="SUPFAM" id="SSF53448">
    <property type="entry name" value="Nucleotide-diphospho-sugar transferases"/>
    <property type="match status" value="1"/>
</dbReference>
<evidence type="ECO:0000313" key="4">
    <source>
        <dbReference type="EMBL" id="MCM1992630.1"/>
    </source>
</evidence>
<keyword evidence="5" id="KW-1185">Reference proteome</keyword>
<evidence type="ECO:0000259" key="3">
    <source>
        <dbReference type="Pfam" id="PF00535"/>
    </source>
</evidence>
<dbReference type="GO" id="GO:0016757">
    <property type="term" value="F:glycosyltransferase activity"/>
    <property type="evidence" value="ECO:0007669"/>
    <property type="project" value="UniProtKB-KW"/>
</dbReference>